<dbReference type="EMBL" id="JACSDY010000002">
    <property type="protein sequence ID" value="KAF7435396.1"/>
    <property type="molecule type" value="Genomic_DNA"/>
</dbReference>
<reference evidence="1" key="1">
    <citation type="journal article" date="2020" name="G3 (Bethesda)">
        <title>High-Quality Assemblies for Three Invasive Social Wasps from the &lt;i&gt;Vespula&lt;/i&gt; Genus.</title>
        <authorList>
            <person name="Harrop T.W.R."/>
            <person name="Guhlin J."/>
            <person name="McLaughlin G.M."/>
            <person name="Permina E."/>
            <person name="Stockwell P."/>
            <person name="Gilligan J."/>
            <person name="Le Lec M.F."/>
            <person name="Gruber M.A.M."/>
            <person name="Quinn O."/>
            <person name="Lovegrove M."/>
            <person name="Duncan E.J."/>
            <person name="Remnant E.J."/>
            <person name="Van Eeckhoven J."/>
            <person name="Graham B."/>
            <person name="Knapp R.A."/>
            <person name="Langford K.W."/>
            <person name="Kronenberg Z."/>
            <person name="Press M.O."/>
            <person name="Eacker S.M."/>
            <person name="Wilson-Rankin E.E."/>
            <person name="Purcell J."/>
            <person name="Lester P.J."/>
            <person name="Dearden P.K."/>
        </authorList>
    </citation>
    <scope>NUCLEOTIDE SEQUENCE</scope>
    <source>
        <strain evidence="1">Volc-1</strain>
    </source>
</reference>
<gene>
    <name evidence="1" type="ORF">H0235_003587</name>
</gene>
<dbReference type="AlphaFoldDB" id="A0A834UFD9"/>
<evidence type="ECO:0000313" key="1">
    <source>
        <dbReference type="EMBL" id="KAF7435396.1"/>
    </source>
</evidence>
<comment type="caution">
    <text evidence="1">The sequence shown here is derived from an EMBL/GenBank/DDBJ whole genome shotgun (WGS) entry which is preliminary data.</text>
</comment>
<evidence type="ECO:0000313" key="2">
    <source>
        <dbReference type="Proteomes" id="UP000600918"/>
    </source>
</evidence>
<organism evidence="1 2">
    <name type="scientific">Vespula pensylvanica</name>
    <name type="common">Western yellow jacket</name>
    <name type="synonym">Wasp</name>
    <dbReference type="NCBI Taxonomy" id="30213"/>
    <lineage>
        <taxon>Eukaryota</taxon>
        <taxon>Metazoa</taxon>
        <taxon>Ecdysozoa</taxon>
        <taxon>Arthropoda</taxon>
        <taxon>Hexapoda</taxon>
        <taxon>Insecta</taxon>
        <taxon>Pterygota</taxon>
        <taxon>Neoptera</taxon>
        <taxon>Endopterygota</taxon>
        <taxon>Hymenoptera</taxon>
        <taxon>Apocrita</taxon>
        <taxon>Aculeata</taxon>
        <taxon>Vespoidea</taxon>
        <taxon>Vespidae</taxon>
        <taxon>Vespinae</taxon>
        <taxon>Vespula</taxon>
    </lineage>
</organism>
<protein>
    <submittedName>
        <fullName evidence="1">Uncharacterized protein</fullName>
    </submittedName>
</protein>
<keyword evidence="2" id="KW-1185">Reference proteome</keyword>
<dbReference type="Proteomes" id="UP000600918">
    <property type="component" value="Unassembled WGS sequence"/>
</dbReference>
<name>A0A834UFD9_VESPE</name>
<proteinExistence type="predicted"/>
<sequence>MLKTLGYERGCASRVKGLSAWTIRKARGRAGGRTQPMSPVINLPDEMKSDAFTRPISGMRREQKGKPVITYDFAKPTRIIDGFCLLPYAMLNMYYLLRCFVLLEVRSG</sequence>
<accession>A0A834UFD9</accession>